<protein>
    <recommendedName>
        <fullName evidence="5">Phage tail tape measure protein</fullName>
    </recommendedName>
</protein>
<sequence>MIIIASVIDIIIQAQDRASGQFRQTSSEAKKMAAIIGGITIGASAMTPALLGGLGAIASLFGTAGIAAAGFGALAFTTISKTVETANQLEEAQLKANAALIAGDTKGYAKQMALVQAIMESLTEEEKKAVVAINNLSDAWREMENKMAPTTLNLIANSTDFLRLTMTKLFPSFQGVGQSFSNMIGKMNEGITQGKADKFFEHMNTFAVPMFEMVMKSAGNILKGFSDIMIAFTPLGMDLGNGMVDLTQKFANWAAGLQSNTAFQDFVNFVKTSTPVIMQFIGNLVLTLWDIIQALAPVSIQVIQLANGFMTWARESGALDTALGLVSNAIQFVVDNANWLIPLVAALWAGFKTFSILISVAMWIDDTGKAINKVIEIGKLFGSWILDAIKLLGRLSMTLLASPWFWVVAAIAAVIAIGVLLYQNWDDITKWCKEMWKVIQEKWEAGKKVVVDAYDDMIEAVKQWWADTKKWWNDMVTATVEKASEMKQKVVDKYNELKQEAINKLTEILTDNAQKWEDLKKAASDKVQAMKQAVIDKYNQMKTDAENKLREIVNDTKRKFDEMVQVAKDKVSDWGKAAGDMLKEFGSGVKNGFIEAKYKVTEGVNGMVDKFTGFFRTFYTSGKGLLSEFVSGIASGFGDAVSAVSRGMSNIRAYLPFSPAKKGPLSDLDKSGEAFFPTWYEAALTQVRSMERAVGGAFKGVANEANVALAGTGLEAFTGGKTAITVTHKHEHTISGEVDVNGEQLKATVEQRVARTAYEQGVSGMDYSGLNQSIRKL</sequence>
<feature type="transmembrane region" description="Helical" evidence="2">
    <location>
        <begin position="404"/>
        <end position="425"/>
    </location>
</feature>
<dbReference type="AlphaFoldDB" id="A0AAP8JV50"/>
<feature type="coiled-coil region" evidence="1">
    <location>
        <begin position="480"/>
        <end position="555"/>
    </location>
</feature>
<organism evidence="3 4">
    <name type="scientific">Bacillus toyonensis</name>
    <dbReference type="NCBI Taxonomy" id="155322"/>
    <lineage>
        <taxon>Bacteria</taxon>
        <taxon>Bacillati</taxon>
        <taxon>Bacillota</taxon>
        <taxon>Bacilli</taxon>
        <taxon>Bacillales</taxon>
        <taxon>Bacillaceae</taxon>
        <taxon>Bacillus</taxon>
        <taxon>Bacillus cereus group</taxon>
    </lineage>
</organism>
<proteinExistence type="predicted"/>
<evidence type="ECO:0008006" key="5">
    <source>
        <dbReference type="Google" id="ProtNLM"/>
    </source>
</evidence>
<dbReference type="Proteomes" id="UP000224044">
    <property type="component" value="Unassembled WGS sequence"/>
</dbReference>
<gene>
    <name evidence="3" type="ORF">COF62_26320</name>
</gene>
<keyword evidence="2" id="KW-0812">Transmembrane</keyword>
<feature type="transmembrane region" description="Helical" evidence="2">
    <location>
        <begin position="339"/>
        <end position="364"/>
    </location>
</feature>
<evidence type="ECO:0000256" key="2">
    <source>
        <dbReference type="SAM" id="Phobius"/>
    </source>
</evidence>
<dbReference type="SUPFAM" id="SSF58113">
    <property type="entry name" value="Apolipoprotein A-I"/>
    <property type="match status" value="1"/>
</dbReference>
<reference evidence="3 4" key="1">
    <citation type="submission" date="2017-09" db="EMBL/GenBank/DDBJ databases">
        <title>Large-scale bioinformatics analysis of Bacillus genomes uncovers conserved roles of natural products in bacterial physiology.</title>
        <authorList>
            <consortium name="Agbiome Team Llc"/>
            <person name="Bleich R.M."/>
            <person name="Grubbs K.J."/>
            <person name="Santa Maria K.C."/>
            <person name="Allen S.E."/>
            <person name="Farag S."/>
            <person name="Shank E.A."/>
            <person name="Bowers A."/>
        </authorList>
    </citation>
    <scope>NUCLEOTIDE SEQUENCE [LARGE SCALE GENOMIC DNA]</scope>
    <source>
        <strain evidence="3 4">AFS042148</strain>
    </source>
</reference>
<name>A0AAP8JV50_9BACI</name>
<comment type="caution">
    <text evidence="3">The sequence shown here is derived from an EMBL/GenBank/DDBJ whole genome shotgun (WGS) entry which is preliminary data.</text>
</comment>
<dbReference type="Gene3D" id="1.20.5.1230">
    <property type="entry name" value="Apolipoprotein A-I"/>
    <property type="match status" value="1"/>
</dbReference>
<keyword evidence="2" id="KW-0472">Membrane</keyword>
<evidence type="ECO:0000313" key="4">
    <source>
        <dbReference type="Proteomes" id="UP000224044"/>
    </source>
</evidence>
<accession>A0AAP8JV50</accession>
<dbReference type="EMBL" id="NUSY01000040">
    <property type="protein sequence ID" value="PHE07721.1"/>
    <property type="molecule type" value="Genomic_DNA"/>
</dbReference>
<keyword evidence="1" id="KW-0175">Coiled coil</keyword>
<evidence type="ECO:0000256" key="1">
    <source>
        <dbReference type="SAM" id="Coils"/>
    </source>
</evidence>
<feature type="transmembrane region" description="Helical" evidence="2">
    <location>
        <begin position="57"/>
        <end position="79"/>
    </location>
</feature>
<evidence type="ECO:0000313" key="3">
    <source>
        <dbReference type="EMBL" id="PHE07721.1"/>
    </source>
</evidence>
<feature type="transmembrane region" description="Helical" evidence="2">
    <location>
        <begin position="32"/>
        <end position="51"/>
    </location>
</feature>
<keyword evidence="2" id="KW-1133">Transmembrane helix</keyword>